<name>A0ABS3YT75_9BACT</name>
<dbReference type="RefSeq" id="WP_209138824.1">
    <property type="nucleotide sequence ID" value="NZ_JAGHKO010000001.1"/>
</dbReference>
<dbReference type="EMBL" id="JAGHKO010000001">
    <property type="protein sequence ID" value="MBO9200787.1"/>
    <property type="molecule type" value="Genomic_DNA"/>
</dbReference>
<protein>
    <submittedName>
        <fullName evidence="1">Uncharacterized protein</fullName>
    </submittedName>
</protein>
<evidence type="ECO:0000313" key="1">
    <source>
        <dbReference type="EMBL" id="MBO9200787.1"/>
    </source>
</evidence>
<gene>
    <name evidence="1" type="ORF">J7I42_10975</name>
</gene>
<keyword evidence="2" id="KW-1185">Reference proteome</keyword>
<dbReference type="Proteomes" id="UP000677244">
    <property type="component" value="Unassembled WGS sequence"/>
</dbReference>
<reference evidence="1 2" key="1">
    <citation type="submission" date="2021-03" db="EMBL/GenBank/DDBJ databases">
        <title>Assistant Professor.</title>
        <authorList>
            <person name="Huq M.A."/>
        </authorList>
    </citation>
    <scope>NUCLEOTIDE SEQUENCE [LARGE SCALE GENOMIC DNA]</scope>
    <source>
        <strain evidence="1 2">MAH-29</strain>
    </source>
</reference>
<evidence type="ECO:0000313" key="2">
    <source>
        <dbReference type="Proteomes" id="UP000677244"/>
    </source>
</evidence>
<proteinExistence type="predicted"/>
<accession>A0ABS3YT75</accession>
<organism evidence="1 2">
    <name type="scientific">Niastella soli</name>
    <dbReference type="NCBI Taxonomy" id="2821487"/>
    <lineage>
        <taxon>Bacteria</taxon>
        <taxon>Pseudomonadati</taxon>
        <taxon>Bacteroidota</taxon>
        <taxon>Chitinophagia</taxon>
        <taxon>Chitinophagales</taxon>
        <taxon>Chitinophagaceae</taxon>
        <taxon>Niastella</taxon>
    </lineage>
</organism>
<comment type="caution">
    <text evidence="1">The sequence shown here is derived from an EMBL/GenBank/DDBJ whole genome shotgun (WGS) entry which is preliminary data.</text>
</comment>
<sequence length="106" mass="12197">MALTVDKVKDDEINHYTGKSIANLVADQIKYNEEFIPNPGLVRYEINWQGKGEKLPDPDKIKDYKSGDKRRRLVHLTLNLLPGSLYSQYVPEDTEEKGLLYTALIF</sequence>